<dbReference type="AlphaFoldDB" id="A0A5M8RE74"/>
<evidence type="ECO:0000313" key="2">
    <source>
        <dbReference type="Proteomes" id="UP000324326"/>
    </source>
</evidence>
<gene>
    <name evidence="1" type="ORF">DX927_22910</name>
</gene>
<dbReference type="InterPro" id="IPR025855">
    <property type="entry name" value="Replic_Relax"/>
</dbReference>
<reference evidence="1 2" key="1">
    <citation type="submission" date="2018-08" db="EMBL/GenBank/DDBJ databases">
        <title>Bacillus phenotypic plasticity.</title>
        <authorList>
            <person name="Hurtado E."/>
        </authorList>
    </citation>
    <scope>NUCLEOTIDE SEQUENCE [LARGE SCALE GENOMIC DNA]</scope>
    <source>
        <strain evidence="1 2">427</strain>
    </source>
</reference>
<evidence type="ECO:0000313" key="1">
    <source>
        <dbReference type="EMBL" id="KAA6446907.1"/>
    </source>
</evidence>
<protein>
    <submittedName>
        <fullName evidence="1">Uncharacterized protein</fullName>
    </submittedName>
</protein>
<name>A0A5M8RE74_9BACI</name>
<dbReference type="Pfam" id="PF13814">
    <property type="entry name" value="Replic_Relax"/>
    <property type="match status" value="1"/>
</dbReference>
<dbReference type="EMBL" id="QSND01000007">
    <property type="protein sequence ID" value="KAA6446907.1"/>
    <property type="molecule type" value="Genomic_DNA"/>
</dbReference>
<accession>A0A5M8RE74</accession>
<dbReference type="Proteomes" id="UP000324326">
    <property type="component" value="Unassembled WGS sequence"/>
</dbReference>
<proteinExistence type="predicted"/>
<sequence length="446" mass="52209">MKSLQICFDFVQVFLFFERWITLGNRTRIIFGSNRKGVYLSKSDFHLLKVLTECQLLTSKQMLTYYLSMEPTATINTIKSKMNRWARYKIVVPFNYRLGQVGSNYNYYRIGSRGVDILVEHRVLGQEWRDKDISKYSKRRNIPHFLATQNIVTTVLAHPNSKYFEGFSPFDTPYLENDKKVILPDWTFVYGYTYLNIELDVGTEVISELRYKFDRYAAIAQQKPDKRFIVLFAVIDHSFPTKENYGEDRSKRIGNIKTALHTNQSLSTPNLHIAVAPLQRATALATQLLEGYRPLSSDQRTKELADLLKIVGDFHDHVSFQLERIENVYPARFNKALQADAAYTLHSLNNSKVKNVLFLLMEEGNIHDLERLIYLHGYLEKDEFLQNIDYIVCCYQDEIELHKDVIGMKLDRVFFTDRNKMLSFNEPLTLYKQVQPYKVEEITVGF</sequence>
<organism evidence="1 2">
    <name type="scientific">Bacillus swezeyi</name>
    <dbReference type="NCBI Taxonomy" id="1925020"/>
    <lineage>
        <taxon>Bacteria</taxon>
        <taxon>Bacillati</taxon>
        <taxon>Bacillota</taxon>
        <taxon>Bacilli</taxon>
        <taxon>Bacillales</taxon>
        <taxon>Bacillaceae</taxon>
        <taxon>Bacillus</taxon>
    </lineage>
</organism>
<comment type="caution">
    <text evidence="1">The sequence shown here is derived from an EMBL/GenBank/DDBJ whole genome shotgun (WGS) entry which is preliminary data.</text>
</comment>